<dbReference type="GO" id="GO:0046872">
    <property type="term" value="F:metal ion binding"/>
    <property type="evidence" value="ECO:0007669"/>
    <property type="project" value="UniProtKB-KW"/>
</dbReference>
<evidence type="ECO:0000256" key="1">
    <source>
        <dbReference type="ARBA" id="ARBA00022723"/>
    </source>
</evidence>
<feature type="domain" description="Tyrosinase copper-binding" evidence="3">
    <location>
        <begin position="305"/>
        <end position="316"/>
    </location>
</feature>
<dbReference type="PROSITE" id="PS00498">
    <property type="entry name" value="TYROSINASE_2"/>
    <property type="match status" value="1"/>
</dbReference>
<dbReference type="SUPFAM" id="SSF48056">
    <property type="entry name" value="Di-copper centre-containing domain"/>
    <property type="match status" value="1"/>
</dbReference>
<accession>A0A250JIN4</accession>
<sequence length="538" mass="58984">MDFTRREFLVTTATLAGASMLPLSARAQTAKYVRYNVTSAKGKEMLKSYAKGIQAMLALPASDPRNWFRNAFVHFMDCPHGNWWFYVWHRGYVGYVEETIRSLSGDPTFAFPYWDWTELPQIPDEMFEGVLTPTDAAYAPYTKDIDTFTAFIQPSLEAYWKQLNPTQLTQMAARGNNSFELLWAGVIGKDPSTGVIDPGNAAFATNAKARYLTRDNAKLDFKTAQAVSWSVIGPGLQPTQFYSDDVTRSFSSSKTPSHVTMPGSTTQFSVLEGQPHNKVHNYIGGVGPWNPGPFGNMTNFLSPVDPIFFLHHSNMDRLWDVWTRKQQRLSMPILPQAKELEQLSSEPFLFFVRSDGTFVLDGKAGDYLSTEQFGYAYEEPVPAPEVARLLAATKPGAPAKGTLKKGVAVLSLPAAMTKAADANAPARPVVATITVSRPTEPSSPREFDVLVNAPADVTSVDGDSPYYGGTVAFFGPPMHGMKHDSTFAVPLSPKLQALKAAASPKGAKRAVQLEIRLAPSNAKDKAPPALKAATVRRL</sequence>
<dbReference type="InterPro" id="IPR008922">
    <property type="entry name" value="Di-copper_centre_dom_sf"/>
</dbReference>
<dbReference type="KEGG" id="cfus:CYFUS_008812"/>
<evidence type="ECO:0000313" key="4">
    <source>
        <dbReference type="EMBL" id="ATB43332.1"/>
    </source>
</evidence>
<evidence type="ECO:0000259" key="3">
    <source>
        <dbReference type="PROSITE" id="PS00498"/>
    </source>
</evidence>
<dbReference type="InterPro" id="IPR006311">
    <property type="entry name" value="TAT_signal"/>
</dbReference>
<keyword evidence="2" id="KW-0186">Copper</keyword>
<evidence type="ECO:0000256" key="2">
    <source>
        <dbReference type="ARBA" id="ARBA00023008"/>
    </source>
</evidence>
<dbReference type="EMBL" id="CP022098">
    <property type="protein sequence ID" value="ATB43332.1"/>
    <property type="molecule type" value="Genomic_DNA"/>
</dbReference>
<keyword evidence="1" id="KW-0479">Metal-binding</keyword>
<proteinExistence type="predicted"/>
<dbReference type="PANTHER" id="PTHR11474">
    <property type="entry name" value="TYROSINASE FAMILY MEMBER"/>
    <property type="match status" value="1"/>
</dbReference>
<reference evidence="4 5" key="1">
    <citation type="submission" date="2017-06" db="EMBL/GenBank/DDBJ databases">
        <title>Sequencing and comparative analysis of myxobacterial genomes.</title>
        <authorList>
            <person name="Rupp O."/>
            <person name="Goesmann A."/>
            <person name="Sogaard-Andersen L."/>
        </authorList>
    </citation>
    <scope>NUCLEOTIDE SEQUENCE [LARGE SCALE GENOMIC DNA]</scope>
    <source>
        <strain evidence="4 5">DSM 52655</strain>
    </source>
</reference>
<name>A0A250JIN4_9BACT</name>
<dbReference type="InterPro" id="IPR002227">
    <property type="entry name" value="Tyrosinase_Cu-bd"/>
</dbReference>
<dbReference type="InterPro" id="IPR050316">
    <property type="entry name" value="Tyrosinase/Hemocyanin"/>
</dbReference>
<dbReference type="PRINTS" id="PR00092">
    <property type="entry name" value="TYROSINASE"/>
</dbReference>
<gene>
    <name evidence="4" type="ORF">CYFUS_008812</name>
</gene>
<dbReference type="AlphaFoldDB" id="A0A250JIN4"/>
<dbReference type="Proteomes" id="UP000217257">
    <property type="component" value="Chromosome"/>
</dbReference>
<protein>
    <submittedName>
        <fullName evidence="4">Tyrosinase</fullName>
    </submittedName>
</protein>
<dbReference type="Gene3D" id="1.10.1280.10">
    <property type="entry name" value="Di-copper center containing domain from catechol oxidase"/>
    <property type="match status" value="1"/>
</dbReference>
<evidence type="ECO:0000313" key="5">
    <source>
        <dbReference type="Proteomes" id="UP000217257"/>
    </source>
</evidence>
<dbReference type="PROSITE" id="PS51318">
    <property type="entry name" value="TAT"/>
    <property type="match status" value="1"/>
</dbReference>
<organism evidence="4 5">
    <name type="scientific">Cystobacter fuscus</name>
    <dbReference type="NCBI Taxonomy" id="43"/>
    <lineage>
        <taxon>Bacteria</taxon>
        <taxon>Pseudomonadati</taxon>
        <taxon>Myxococcota</taxon>
        <taxon>Myxococcia</taxon>
        <taxon>Myxococcales</taxon>
        <taxon>Cystobacterineae</taxon>
        <taxon>Archangiaceae</taxon>
        <taxon>Cystobacter</taxon>
    </lineage>
</organism>
<dbReference type="PANTHER" id="PTHR11474:SF76">
    <property type="entry name" value="SHKT DOMAIN-CONTAINING PROTEIN"/>
    <property type="match status" value="1"/>
</dbReference>
<dbReference type="GO" id="GO:0016491">
    <property type="term" value="F:oxidoreductase activity"/>
    <property type="evidence" value="ECO:0007669"/>
    <property type="project" value="InterPro"/>
</dbReference>
<dbReference type="Pfam" id="PF00264">
    <property type="entry name" value="Tyrosinase"/>
    <property type="match status" value="1"/>
</dbReference>